<protein>
    <submittedName>
        <fullName evidence="2">Uncharacterized protein</fullName>
    </submittedName>
</protein>
<proteinExistence type="predicted"/>
<keyword evidence="1" id="KW-0175">Coiled coil</keyword>
<keyword evidence="3" id="KW-1185">Reference proteome</keyword>
<evidence type="ECO:0000256" key="1">
    <source>
        <dbReference type="SAM" id="Coils"/>
    </source>
</evidence>
<sequence length="109" mass="12609">MFGTVFRAISLLRARDVLATGGLTRTFRDKGRGEEKNHFKRIEMEQLKKIRQDKIKEMQAQIEDLKNEIKAVERGFSEDSKSVKKSLLKQIQQLENSIERIKKSMGGVD</sequence>
<dbReference type="AlphaFoldDB" id="A0AAU9GEV2"/>
<reference evidence="2 3" key="1">
    <citation type="submission" date="2024-02" db="EMBL/GenBank/DDBJ databases">
        <title>A chromosome-level genome assembly of Drosophila madeirensis, a fruit fly species endemic to Madeira island.</title>
        <authorList>
            <person name="Tomihara K."/>
            <person name="Llopart A."/>
            <person name="Yamamoto D."/>
        </authorList>
    </citation>
    <scope>NUCLEOTIDE SEQUENCE [LARGE SCALE GENOMIC DNA]</scope>
    <source>
        <strain evidence="2 3">RF1</strain>
    </source>
</reference>
<evidence type="ECO:0000313" key="2">
    <source>
        <dbReference type="EMBL" id="BFG06241.1"/>
    </source>
</evidence>
<feature type="coiled-coil region" evidence="1">
    <location>
        <begin position="48"/>
        <end position="104"/>
    </location>
</feature>
<accession>A0AAU9GEV2</accession>
<gene>
    <name evidence="2" type="ORF">DMAD_04791</name>
</gene>
<dbReference type="Proteomes" id="UP001500889">
    <property type="component" value="Chromosome E"/>
</dbReference>
<dbReference type="EMBL" id="AP029267">
    <property type="protein sequence ID" value="BFG06241.1"/>
    <property type="molecule type" value="Genomic_DNA"/>
</dbReference>
<organism evidence="2 3">
    <name type="scientific">Drosophila madeirensis</name>
    <name type="common">Fruit fly</name>
    <dbReference type="NCBI Taxonomy" id="30013"/>
    <lineage>
        <taxon>Eukaryota</taxon>
        <taxon>Metazoa</taxon>
        <taxon>Ecdysozoa</taxon>
        <taxon>Arthropoda</taxon>
        <taxon>Hexapoda</taxon>
        <taxon>Insecta</taxon>
        <taxon>Pterygota</taxon>
        <taxon>Neoptera</taxon>
        <taxon>Endopterygota</taxon>
        <taxon>Diptera</taxon>
        <taxon>Brachycera</taxon>
        <taxon>Muscomorpha</taxon>
        <taxon>Ephydroidea</taxon>
        <taxon>Drosophilidae</taxon>
        <taxon>Drosophila</taxon>
        <taxon>Sophophora</taxon>
    </lineage>
</organism>
<evidence type="ECO:0000313" key="3">
    <source>
        <dbReference type="Proteomes" id="UP001500889"/>
    </source>
</evidence>
<name>A0AAU9GEV2_DROMD</name>